<comment type="caution">
    <text evidence="2">The sequence shown here is derived from an EMBL/GenBank/DDBJ whole genome shotgun (WGS) entry which is preliminary data.</text>
</comment>
<gene>
    <name evidence="2" type="ORF">FHQ18_11980</name>
</gene>
<dbReference type="PROSITE" id="PS51257">
    <property type="entry name" value="PROKAR_LIPOPROTEIN"/>
    <property type="match status" value="1"/>
</dbReference>
<dbReference type="EMBL" id="VFJB01000010">
    <property type="protein sequence ID" value="KAA0256842.1"/>
    <property type="molecule type" value="Genomic_DNA"/>
</dbReference>
<organism evidence="2 3">
    <name type="scientific">Deferribacter autotrophicus</name>
    <dbReference type="NCBI Taxonomy" id="500465"/>
    <lineage>
        <taxon>Bacteria</taxon>
        <taxon>Pseudomonadati</taxon>
        <taxon>Deferribacterota</taxon>
        <taxon>Deferribacteres</taxon>
        <taxon>Deferribacterales</taxon>
        <taxon>Deferribacteraceae</taxon>
        <taxon>Deferribacter</taxon>
    </lineage>
</organism>
<accession>A0A5A8F0F4</accession>
<proteinExistence type="predicted"/>
<keyword evidence="3" id="KW-1185">Reference proteome</keyword>
<dbReference type="RefSeq" id="WP_149267422.1">
    <property type="nucleotide sequence ID" value="NZ_VFJB01000010.1"/>
</dbReference>
<dbReference type="Proteomes" id="UP000322876">
    <property type="component" value="Unassembled WGS sequence"/>
</dbReference>
<evidence type="ECO:0000313" key="2">
    <source>
        <dbReference type="EMBL" id="KAA0256842.1"/>
    </source>
</evidence>
<dbReference type="AlphaFoldDB" id="A0A5A8F0F4"/>
<protein>
    <recommendedName>
        <fullName evidence="4">DUF2155 domain-containing protein</fullName>
    </recommendedName>
</protein>
<reference evidence="2 3" key="1">
    <citation type="submission" date="2019-06" db="EMBL/GenBank/DDBJ databases">
        <title>Genomic insights into carbon and energy metabolism of Deferribacter autotrophicus revealed new metabolic traits in the phylum Deferribacteres.</title>
        <authorList>
            <person name="Slobodkin A.I."/>
            <person name="Slobodkina G.B."/>
            <person name="Allioux M."/>
            <person name="Alain K."/>
            <person name="Jebbar M."/>
            <person name="Shadrin V."/>
            <person name="Kublanov I.V."/>
            <person name="Toshchakov S.V."/>
            <person name="Bonch-Osmolovskaya E.A."/>
        </authorList>
    </citation>
    <scope>NUCLEOTIDE SEQUENCE [LARGE SCALE GENOMIC DNA]</scope>
    <source>
        <strain evidence="2 3">SL50</strain>
    </source>
</reference>
<name>A0A5A8F0F4_9BACT</name>
<evidence type="ECO:0000313" key="3">
    <source>
        <dbReference type="Proteomes" id="UP000322876"/>
    </source>
</evidence>
<evidence type="ECO:0008006" key="4">
    <source>
        <dbReference type="Google" id="ProtNLM"/>
    </source>
</evidence>
<evidence type="ECO:0000256" key="1">
    <source>
        <dbReference type="SAM" id="MobiDB-lite"/>
    </source>
</evidence>
<feature type="region of interest" description="Disordered" evidence="1">
    <location>
        <begin position="24"/>
        <end position="52"/>
    </location>
</feature>
<sequence length="172" mass="19342">MKKLLFIFLAIAIACSQNTMKDEGESKTDIHAKPVQQETTVKAESPHETEQKVEKRIVVPDEVAKKFKSVIIAVKDNQEKKDIDTEIIIGQTSEVSGTPLSIQVEAFLPDFVMDESGVMTSKSAEENNPAVKVKIYKDKQLVFDGWVFGKFPTMHAFTDDRYSIVYKSALKK</sequence>
<dbReference type="OrthoDB" id="9790047at2"/>